<dbReference type="EMBL" id="JACOGA010000020">
    <property type="protein sequence ID" value="MBC3875552.1"/>
    <property type="molecule type" value="Genomic_DNA"/>
</dbReference>
<evidence type="ECO:0000313" key="2">
    <source>
        <dbReference type="Proteomes" id="UP000624279"/>
    </source>
</evidence>
<protein>
    <submittedName>
        <fullName evidence="1">TraB/GumN family protein</fullName>
    </submittedName>
</protein>
<dbReference type="RefSeq" id="WP_186943519.1">
    <property type="nucleotide sequence ID" value="NZ_JACOGA010000020.1"/>
</dbReference>
<dbReference type="CDD" id="cd14789">
    <property type="entry name" value="Tiki"/>
    <property type="match status" value="1"/>
</dbReference>
<dbReference type="Pfam" id="PF01963">
    <property type="entry name" value="TraB_PrgY_gumN"/>
    <property type="match status" value="1"/>
</dbReference>
<proteinExistence type="predicted"/>
<dbReference type="PANTHER" id="PTHR40590">
    <property type="entry name" value="CYTOPLASMIC PROTEIN-RELATED"/>
    <property type="match status" value="1"/>
</dbReference>
<gene>
    <name evidence="1" type="ORF">H8K55_18325</name>
</gene>
<organism evidence="1 2">
    <name type="scientific">Undibacterium flavidum</name>
    <dbReference type="NCBI Taxonomy" id="2762297"/>
    <lineage>
        <taxon>Bacteria</taxon>
        <taxon>Pseudomonadati</taxon>
        <taxon>Pseudomonadota</taxon>
        <taxon>Betaproteobacteria</taxon>
        <taxon>Burkholderiales</taxon>
        <taxon>Oxalobacteraceae</taxon>
        <taxon>Undibacterium</taxon>
    </lineage>
</organism>
<dbReference type="InterPro" id="IPR002816">
    <property type="entry name" value="TraB/PrgY/GumN_fam"/>
</dbReference>
<accession>A0ABR6YGB0</accession>
<dbReference type="PANTHER" id="PTHR40590:SF1">
    <property type="entry name" value="CYTOPLASMIC PROTEIN"/>
    <property type="match status" value="1"/>
</dbReference>
<sequence>MQITKNQQNALSRRQVLKAMAAFSAAAGFELSGLVSAAEKEAIGTKSWPLWKVEKAGHTVYLMGQTPPRATAWSDTRIESLVKICGTIWTETNRIHRQNPKALALKYGLDPKKPLSEWLSAADLTRVKQAAELAKLPLEMIAPLRPWLAASMIESAYFQAMKLDEQGTAESVLLRSAQIAKVPQASEFETQDDVLQFMGEMSAQEDVQFLQYTLNHILAGTIENERVYSAWAHGDTTPAAEFVDAMKRSQPDLYAKHVVGRNRNWLPRFAAMQKQTAPSLVIVGLYHMVGPDSLVEQLKADGWRLQLA</sequence>
<dbReference type="PROSITE" id="PS51318">
    <property type="entry name" value="TAT"/>
    <property type="match status" value="1"/>
</dbReference>
<dbReference type="Proteomes" id="UP000624279">
    <property type="component" value="Unassembled WGS sequence"/>
</dbReference>
<keyword evidence="2" id="KW-1185">Reference proteome</keyword>
<name>A0ABR6YGB0_9BURK</name>
<reference evidence="1 2" key="1">
    <citation type="submission" date="2020-08" db="EMBL/GenBank/DDBJ databases">
        <title>Novel species isolated from subtropical streams in China.</title>
        <authorList>
            <person name="Lu H."/>
        </authorList>
    </citation>
    <scope>NUCLEOTIDE SEQUENCE [LARGE SCALE GENOMIC DNA]</scope>
    <source>
        <strain evidence="1 2">LX15W</strain>
    </source>
</reference>
<dbReference type="InterPro" id="IPR006311">
    <property type="entry name" value="TAT_signal"/>
</dbReference>
<comment type="caution">
    <text evidence="1">The sequence shown here is derived from an EMBL/GenBank/DDBJ whole genome shotgun (WGS) entry which is preliminary data.</text>
</comment>
<evidence type="ECO:0000313" key="1">
    <source>
        <dbReference type="EMBL" id="MBC3875552.1"/>
    </source>
</evidence>
<dbReference type="InterPro" id="IPR047111">
    <property type="entry name" value="YbaP-like"/>
</dbReference>